<keyword evidence="1" id="KW-0732">Signal</keyword>
<dbReference type="RefSeq" id="WP_180153932.1">
    <property type="nucleotide sequence ID" value="NZ_JACCEM010000002.1"/>
</dbReference>
<proteinExistence type="predicted"/>
<accession>A0A853FX16</accession>
<evidence type="ECO:0000256" key="1">
    <source>
        <dbReference type="SAM" id="SignalP"/>
    </source>
</evidence>
<sequence length="95" mass="9812">MNIERRSFIKGCAAAGALLLPGIAGAAKGASAQHAAAPDTGLRVQKSIQASFGGGFSVRAHTQSGGWTYAHIEHFGTRYEVASADLLDWKIVGSA</sequence>
<gene>
    <name evidence="2" type="ORF">H0A72_04935</name>
</gene>
<dbReference type="EMBL" id="JACCEM010000002">
    <property type="protein sequence ID" value="NYT48649.1"/>
    <property type="molecule type" value="Genomic_DNA"/>
</dbReference>
<keyword evidence="3" id="KW-1185">Reference proteome</keyword>
<feature type="chain" id="PRO_5032535135" evidence="1">
    <location>
        <begin position="27"/>
        <end position="95"/>
    </location>
</feature>
<dbReference type="InterPro" id="IPR006311">
    <property type="entry name" value="TAT_signal"/>
</dbReference>
<reference evidence="2 3" key="1">
    <citation type="submission" date="2020-07" db="EMBL/GenBank/DDBJ databases">
        <title>Taxonomic revisions and descriptions of new bacterial species based on genomic comparisons in the high-G+C-content subgroup of the family Alcaligenaceae.</title>
        <authorList>
            <person name="Szabo A."/>
            <person name="Felfoldi T."/>
        </authorList>
    </citation>
    <scope>NUCLEOTIDE SEQUENCE [LARGE SCALE GENOMIC DNA]</scope>
    <source>
        <strain evidence="2 3">LMG 24012</strain>
    </source>
</reference>
<feature type="signal peptide" evidence="1">
    <location>
        <begin position="1"/>
        <end position="26"/>
    </location>
</feature>
<dbReference type="PROSITE" id="PS51318">
    <property type="entry name" value="TAT"/>
    <property type="match status" value="1"/>
</dbReference>
<dbReference type="AlphaFoldDB" id="A0A853FX16"/>
<evidence type="ECO:0000313" key="2">
    <source>
        <dbReference type="EMBL" id="NYT48649.1"/>
    </source>
</evidence>
<dbReference type="InterPro" id="IPR019546">
    <property type="entry name" value="TAT_signal_bac_arc"/>
</dbReference>
<organism evidence="2 3">
    <name type="scientific">Parapusillimonas granuli</name>
    <dbReference type="NCBI Taxonomy" id="380911"/>
    <lineage>
        <taxon>Bacteria</taxon>
        <taxon>Pseudomonadati</taxon>
        <taxon>Pseudomonadota</taxon>
        <taxon>Betaproteobacteria</taxon>
        <taxon>Burkholderiales</taxon>
        <taxon>Alcaligenaceae</taxon>
        <taxon>Parapusillimonas</taxon>
    </lineage>
</organism>
<protein>
    <submittedName>
        <fullName evidence="2">Twin-arginine translocation signal domain-containing protein</fullName>
    </submittedName>
</protein>
<dbReference type="Proteomes" id="UP000559809">
    <property type="component" value="Unassembled WGS sequence"/>
</dbReference>
<dbReference type="NCBIfam" id="TIGR01409">
    <property type="entry name" value="TAT_signal_seq"/>
    <property type="match status" value="1"/>
</dbReference>
<comment type="caution">
    <text evidence="2">The sequence shown here is derived from an EMBL/GenBank/DDBJ whole genome shotgun (WGS) entry which is preliminary data.</text>
</comment>
<evidence type="ECO:0000313" key="3">
    <source>
        <dbReference type="Proteomes" id="UP000559809"/>
    </source>
</evidence>
<name>A0A853FX16_9BURK</name>